<sequence>MLIQNLPQEAIQAFGDVINILMTLPSEIINVAEAAVIDVMKIVNDIEEEQITSDLAALPSEIVAGITQGLGDITNGLTDA</sequence>
<name>A0ABR4AC75_9LECA</name>
<comment type="caution">
    <text evidence="1">The sequence shown here is derived from an EMBL/GenBank/DDBJ whole genome shotgun (WGS) entry which is preliminary data.</text>
</comment>
<gene>
    <name evidence="1" type="ORF">N7G274_004136</name>
</gene>
<keyword evidence="2" id="KW-1185">Reference proteome</keyword>
<evidence type="ECO:0000313" key="2">
    <source>
        <dbReference type="Proteomes" id="UP001590950"/>
    </source>
</evidence>
<organism evidence="1 2">
    <name type="scientific">Stereocaulon virgatum</name>
    <dbReference type="NCBI Taxonomy" id="373712"/>
    <lineage>
        <taxon>Eukaryota</taxon>
        <taxon>Fungi</taxon>
        <taxon>Dikarya</taxon>
        <taxon>Ascomycota</taxon>
        <taxon>Pezizomycotina</taxon>
        <taxon>Lecanoromycetes</taxon>
        <taxon>OSLEUM clade</taxon>
        <taxon>Lecanoromycetidae</taxon>
        <taxon>Lecanorales</taxon>
        <taxon>Lecanorineae</taxon>
        <taxon>Stereocaulaceae</taxon>
        <taxon>Stereocaulon</taxon>
    </lineage>
</organism>
<proteinExistence type="predicted"/>
<accession>A0ABR4AC75</accession>
<reference evidence="1 2" key="1">
    <citation type="submission" date="2024-09" db="EMBL/GenBank/DDBJ databases">
        <title>Rethinking Asexuality: The Enigmatic Case of Functional Sexual Genes in Lepraria (Stereocaulaceae).</title>
        <authorList>
            <person name="Doellman M."/>
            <person name="Sun Y."/>
            <person name="Barcenas-Pena A."/>
            <person name="Lumbsch H.T."/>
            <person name="Grewe F."/>
        </authorList>
    </citation>
    <scope>NUCLEOTIDE SEQUENCE [LARGE SCALE GENOMIC DNA]</scope>
    <source>
        <strain evidence="1 2">Mercado 3170</strain>
    </source>
</reference>
<dbReference type="EMBL" id="JBEFKJ010000012">
    <property type="protein sequence ID" value="KAL2043076.1"/>
    <property type="molecule type" value="Genomic_DNA"/>
</dbReference>
<dbReference type="Proteomes" id="UP001590950">
    <property type="component" value="Unassembled WGS sequence"/>
</dbReference>
<evidence type="ECO:0000313" key="1">
    <source>
        <dbReference type="EMBL" id="KAL2043076.1"/>
    </source>
</evidence>
<protein>
    <submittedName>
        <fullName evidence="1">Uncharacterized protein</fullName>
    </submittedName>
</protein>